<accession>A0A271K978</accession>
<dbReference type="PANTHER" id="PTHR42988">
    <property type="entry name" value="PHOSPHOHYDROLASE"/>
    <property type="match status" value="1"/>
</dbReference>
<dbReference type="EMBL" id="NPKH01000035">
    <property type="protein sequence ID" value="PAP92333.1"/>
    <property type="molecule type" value="Genomic_DNA"/>
</dbReference>
<dbReference type="InterPro" id="IPR029052">
    <property type="entry name" value="Metallo-depent_PP-like"/>
</dbReference>
<proteinExistence type="inferred from homology"/>
<evidence type="ECO:0000256" key="4">
    <source>
        <dbReference type="ARBA" id="ARBA00025742"/>
    </source>
</evidence>
<name>A0A271K978_9HYPH</name>
<reference evidence="6 7" key="1">
    <citation type="submission" date="2017-08" db="EMBL/GenBank/DDBJ databases">
        <title>Mesorhizobium wenxinae sp. nov., a novel rhizobial species isolated from root nodules of chickpea (Cicer arietinum L.).</title>
        <authorList>
            <person name="Zhang J."/>
        </authorList>
    </citation>
    <scope>NUCLEOTIDE SEQUENCE [LARGE SCALE GENOMIC DNA]</scope>
    <source>
        <strain evidence="7">WYCCWR 10019</strain>
    </source>
</reference>
<sequence>MVTTTTTIKWPDAAAVSCPTSSQGRAQSECGAMQKIIHITDPHFVAPGKTLYGIDPAQRLRDTLDHVSRVHADAKLILITGDLADTGDPAAYALLREILSEVRLPVHLTIGNHDDRGAFRGVFGGEGFVQAAVDLHDWLVVLLDTKDDISHFGCLDGGRFEWLQDQLFRAAGRPVVVAMHHTPADLHVPCFKTSDMKESDRLLSILRKNASVRHMLFGHRHVAAAGSLSGISFTASRGTAQHIVLDWEQYGKPIFVAAAPSYDVVMLDGSDVVVHRHEGLDQLPVIRPGDPK</sequence>
<dbReference type="Proteomes" id="UP000215931">
    <property type="component" value="Unassembled WGS sequence"/>
</dbReference>
<keyword evidence="3" id="KW-0408">Iron</keyword>
<dbReference type="Pfam" id="PF00149">
    <property type="entry name" value="Metallophos"/>
    <property type="match status" value="1"/>
</dbReference>
<dbReference type="OrthoDB" id="651281at2"/>
<evidence type="ECO:0000256" key="2">
    <source>
        <dbReference type="ARBA" id="ARBA00022801"/>
    </source>
</evidence>
<comment type="caution">
    <text evidence="6">The sequence shown here is derived from an EMBL/GenBank/DDBJ whole genome shotgun (WGS) entry which is preliminary data.</text>
</comment>
<dbReference type="SUPFAM" id="SSF56300">
    <property type="entry name" value="Metallo-dependent phosphatases"/>
    <property type="match status" value="1"/>
</dbReference>
<evidence type="ECO:0000256" key="3">
    <source>
        <dbReference type="ARBA" id="ARBA00023004"/>
    </source>
</evidence>
<evidence type="ECO:0000256" key="1">
    <source>
        <dbReference type="ARBA" id="ARBA00022723"/>
    </source>
</evidence>
<keyword evidence="7" id="KW-1185">Reference proteome</keyword>
<dbReference type="GO" id="GO:0016787">
    <property type="term" value="F:hydrolase activity"/>
    <property type="evidence" value="ECO:0007669"/>
    <property type="project" value="UniProtKB-KW"/>
</dbReference>
<feature type="domain" description="Calcineurin-like phosphoesterase" evidence="5">
    <location>
        <begin position="35"/>
        <end position="222"/>
    </location>
</feature>
<dbReference type="Gene3D" id="3.60.21.10">
    <property type="match status" value="1"/>
</dbReference>
<dbReference type="PANTHER" id="PTHR42988:SF2">
    <property type="entry name" value="CYCLIC NUCLEOTIDE PHOSPHODIESTERASE CBUA0032-RELATED"/>
    <property type="match status" value="1"/>
</dbReference>
<dbReference type="InterPro" id="IPR004843">
    <property type="entry name" value="Calcineurin-like_PHP"/>
</dbReference>
<dbReference type="InterPro" id="IPR050884">
    <property type="entry name" value="CNP_phosphodiesterase-III"/>
</dbReference>
<comment type="similarity">
    <text evidence="4">Belongs to the cyclic nucleotide phosphodiesterase class-III family.</text>
</comment>
<keyword evidence="1" id="KW-0479">Metal-binding</keyword>
<organism evidence="6 7">
    <name type="scientific">Mesorhizobium wenxiniae</name>
    <dbReference type="NCBI Taxonomy" id="2014805"/>
    <lineage>
        <taxon>Bacteria</taxon>
        <taxon>Pseudomonadati</taxon>
        <taxon>Pseudomonadota</taxon>
        <taxon>Alphaproteobacteria</taxon>
        <taxon>Hyphomicrobiales</taxon>
        <taxon>Phyllobacteriaceae</taxon>
        <taxon>Mesorhizobium</taxon>
    </lineage>
</organism>
<evidence type="ECO:0000313" key="7">
    <source>
        <dbReference type="Proteomes" id="UP000215931"/>
    </source>
</evidence>
<dbReference type="AlphaFoldDB" id="A0A271K978"/>
<protein>
    <recommendedName>
        <fullName evidence="5">Calcineurin-like phosphoesterase domain-containing protein</fullName>
    </recommendedName>
</protein>
<keyword evidence="2" id="KW-0378">Hydrolase</keyword>
<dbReference type="GO" id="GO:0046872">
    <property type="term" value="F:metal ion binding"/>
    <property type="evidence" value="ECO:0007669"/>
    <property type="project" value="UniProtKB-KW"/>
</dbReference>
<gene>
    <name evidence="6" type="ORF">CIT31_27900</name>
</gene>
<evidence type="ECO:0000259" key="5">
    <source>
        <dbReference type="Pfam" id="PF00149"/>
    </source>
</evidence>
<evidence type="ECO:0000313" key="6">
    <source>
        <dbReference type="EMBL" id="PAP92333.1"/>
    </source>
</evidence>